<sequence>MRTIHKAMGLMLFAIILGVLFGSSVSAFEFDNREYYDQETDTYTIKDSLFGFPTTRVSEISRLDQGRNGAKEFWFVLNYTLYEDNYKNPFSSIRLKKIVNGQWIQGENVDFELFVKQGTKTIEKDTFTENCVQDLKNVSNQICETVKSGTKQVIEDNYVPLDQTKLRKGNYEIKIQLKKGIFDDVDWIARVNGRELLEWTFLGNLVAFYYNFEDASTTVAVNVDNTTFRNGTLISGTDSFGLPIKSTNNGFIAQGVNFTGNFNSETGNFIHTFFNSSVHPDDNLTEFSWSFWLNISRTDQEQKIMGHPDIPSNSRFFEVDSGNYGFFVDTVSATTSARSTGNWHLIVLTAEVGDTIKIFVDNDNEANATFSAGFFANYSHNFTLNGFGVAPGQFFNGSLDEFGYWGVALTPDDVNDLWNGGSGLAFAGDEPSTLSMVLDTPADGLNTIITSLNLSTTLTPTNLNLTNATLMVYNTTTNLFNETTNTVLGTAVNFSNYSLFSLPQGTYIWNVFGCGVNNTGTVCNIASSNRTFTIGTEVFENSSSNFTYETAQERFVANVSIPESDTISSVELIYNGTAHSATSTLISGSNYTLDSTIDIPLTAVPTADWFWQIHFDGGFVTNTSANAQPVGAINLSLLGQGIGGLTYINFTFQNETTAQETVSATFSSTWSYFLGSGTINRTLSFTNASENFNYSFQFHPQNRTLSADLSVDYGNGESQLRSFNPALLSLTNVTSLQTLLLLPTVDGIFQQFVTQTAIGATVPDVTFVINRTIGGTPTEISSGTTDSSGFASIFLNPDFSYQAIFSKVTFGDNSFTFQPSNQLRTVIMGGVATAVSNGSIVSVNTTYEIRPTNGSLSNSTSFIFSFNVTSSQPINSIIMNITNASGFQVGFQSDTSTGFISQTINTGENRSFVGTFQYATANETVTVKKVWIIGTEFVGDYSIFRQFSLYTTYGFRDFIRFMLALAMIGGVLIFMTSGETFDTSESKIAVSLLLIWAFSIVGWLTIPGPPTISANATITALAQFGNQYGIAILSSGAGVFFIGRRVFT</sequence>
<keyword evidence="1" id="KW-0472">Membrane</keyword>
<dbReference type="SUPFAM" id="SSF49899">
    <property type="entry name" value="Concanavalin A-like lectins/glucanases"/>
    <property type="match status" value="1"/>
</dbReference>
<feature type="transmembrane region" description="Helical" evidence="1">
    <location>
        <begin position="1026"/>
        <end position="1047"/>
    </location>
</feature>
<gene>
    <name evidence="2" type="ORF">LCGC14_1524080</name>
</gene>
<accession>A0A0F9LD93</accession>
<dbReference type="Gene3D" id="2.60.120.200">
    <property type="match status" value="1"/>
</dbReference>
<feature type="transmembrane region" description="Helical" evidence="1">
    <location>
        <begin position="958"/>
        <end position="976"/>
    </location>
</feature>
<name>A0A0F9LD93_9ZZZZ</name>
<evidence type="ECO:0000313" key="2">
    <source>
        <dbReference type="EMBL" id="KKM62200.1"/>
    </source>
</evidence>
<evidence type="ECO:0000256" key="1">
    <source>
        <dbReference type="SAM" id="Phobius"/>
    </source>
</evidence>
<dbReference type="InterPro" id="IPR013320">
    <property type="entry name" value="ConA-like_dom_sf"/>
</dbReference>
<protein>
    <recommendedName>
        <fullName evidence="3">LamG-like jellyroll fold domain-containing protein</fullName>
    </recommendedName>
</protein>
<dbReference type="AlphaFoldDB" id="A0A0F9LD93"/>
<reference evidence="2" key="1">
    <citation type="journal article" date="2015" name="Nature">
        <title>Complex archaea that bridge the gap between prokaryotes and eukaryotes.</title>
        <authorList>
            <person name="Spang A."/>
            <person name="Saw J.H."/>
            <person name="Jorgensen S.L."/>
            <person name="Zaremba-Niedzwiedzka K."/>
            <person name="Martijn J."/>
            <person name="Lind A.E."/>
            <person name="van Eijk R."/>
            <person name="Schleper C."/>
            <person name="Guy L."/>
            <person name="Ettema T.J."/>
        </authorList>
    </citation>
    <scope>NUCLEOTIDE SEQUENCE</scope>
</reference>
<organism evidence="2">
    <name type="scientific">marine sediment metagenome</name>
    <dbReference type="NCBI Taxonomy" id="412755"/>
    <lineage>
        <taxon>unclassified sequences</taxon>
        <taxon>metagenomes</taxon>
        <taxon>ecological metagenomes</taxon>
    </lineage>
</organism>
<proteinExistence type="predicted"/>
<evidence type="ECO:0008006" key="3">
    <source>
        <dbReference type="Google" id="ProtNLM"/>
    </source>
</evidence>
<feature type="transmembrane region" description="Helical" evidence="1">
    <location>
        <begin position="988"/>
        <end position="1006"/>
    </location>
</feature>
<dbReference type="EMBL" id="LAZR01011346">
    <property type="protein sequence ID" value="KKM62200.1"/>
    <property type="molecule type" value="Genomic_DNA"/>
</dbReference>
<comment type="caution">
    <text evidence="2">The sequence shown here is derived from an EMBL/GenBank/DDBJ whole genome shotgun (WGS) entry which is preliminary data.</text>
</comment>
<keyword evidence="1" id="KW-1133">Transmembrane helix</keyword>
<keyword evidence="1" id="KW-0812">Transmembrane</keyword>